<accession>A0ABS4P0L1</accession>
<sequence>MSSYKALAFGSYTEVKYHPFEGVDRELEQLLEPELQVVSTEDYGRMNQAELAECRLVVSYTEFSEEQLPAAQSGALLAYVAGGGGLLVVHNGISLQRNQELGAMLGARFTHHPAFTTLQMKVTAPEHPIMEGSSDFVIEDEPYYFEQHPYFKTTVLAEYPHDGAMRPAAWCHPFGEGRVVYLMPGHHLPSFSSEPLRRMIRRGGLWAAGML</sequence>
<evidence type="ECO:0000313" key="3">
    <source>
        <dbReference type="Proteomes" id="UP000773462"/>
    </source>
</evidence>
<feature type="domain" description="ThuA-like" evidence="1">
    <location>
        <begin position="32"/>
        <end position="207"/>
    </location>
</feature>
<dbReference type="Pfam" id="PF06283">
    <property type="entry name" value="ThuA"/>
    <property type="match status" value="1"/>
</dbReference>
<evidence type="ECO:0000259" key="1">
    <source>
        <dbReference type="Pfam" id="PF06283"/>
    </source>
</evidence>
<organism evidence="2 3">
    <name type="scientific">Paenibacillus silagei</name>
    <dbReference type="NCBI Taxonomy" id="1670801"/>
    <lineage>
        <taxon>Bacteria</taxon>
        <taxon>Bacillati</taxon>
        <taxon>Bacillota</taxon>
        <taxon>Bacilli</taxon>
        <taxon>Bacillales</taxon>
        <taxon>Paenibacillaceae</taxon>
        <taxon>Paenibacillus</taxon>
    </lineage>
</organism>
<gene>
    <name evidence="2" type="ORF">J2Z70_005247</name>
</gene>
<dbReference type="SUPFAM" id="SSF52317">
    <property type="entry name" value="Class I glutamine amidotransferase-like"/>
    <property type="match status" value="1"/>
</dbReference>
<dbReference type="Gene3D" id="3.40.50.880">
    <property type="match status" value="1"/>
</dbReference>
<evidence type="ECO:0000313" key="2">
    <source>
        <dbReference type="EMBL" id="MBP2115062.1"/>
    </source>
</evidence>
<proteinExistence type="predicted"/>
<comment type="caution">
    <text evidence="2">The sequence shown here is derived from an EMBL/GenBank/DDBJ whole genome shotgun (WGS) entry which is preliminary data.</text>
</comment>
<protein>
    <submittedName>
        <fullName evidence="2">Type 1 glutamine amidotransferase</fullName>
    </submittedName>
</protein>
<keyword evidence="2" id="KW-0315">Glutamine amidotransferase</keyword>
<dbReference type="PANTHER" id="PTHR40469">
    <property type="entry name" value="SECRETED GLYCOSYL HYDROLASE"/>
    <property type="match status" value="1"/>
</dbReference>
<dbReference type="RefSeq" id="WP_209877925.1">
    <property type="nucleotide sequence ID" value="NZ_JAGGLV010000022.1"/>
</dbReference>
<dbReference type="Proteomes" id="UP000773462">
    <property type="component" value="Unassembled WGS sequence"/>
</dbReference>
<dbReference type="InterPro" id="IPR029062">
    <property type="entry name" value="Class_I_gatase-like"/>
</dbReference>
<dbReference type="EMBL" id="JAGGLV010000022">
    <property type="protein sequence ID" value="MBP2115062.1"/>
    <property type="molecule type" value="Genomic_DNA"/>
</dbReference>
<dbReference type="PANTHER" id="PTHR40469:SF2">
    <property type="entry name" value="GALACTOSE-BINDING DOMAIN-LIKE SUPERFAMILY PROTEIN"/>
    <property type="match status" value="1"/>
</dbReference>
<dbReference type="InterPro" id="IPR029010">
    <property type="entry name" value="ThuA-like"/>
</dbReference>
<reference evidence="2 3" key="1">
    <citation type="submission" date="2021-03" db="EMBL/GenBank/DDBJ databases">
        <title>Genomic Encyclopedia of Type Strains, Phase IV (KMG-IV): sequencing the most valuable type-strain genomes for metagenomic binning, comparative biology and taxonomic classification.</title>
        <authorList>
            <person name="Goeker M."/>
        </authorList>
    </citation>
    <scope>NUCLEOTIDE SEQUENCE [LARGE SCALE GENOMIC DNA]</scope>
    <source>
        <strain evidence="2 3">DSM 101953</strain>
    </source>
</reference>
<name>A0ABS4P0L1_9BACL</name>
<keyword evidence="3" id="KW-1185">Reference proteome</keyword>